<sequence>MILSTKLLNRVPASVLTRSVPVLDEEGKIVSTDTPEATYCWEFIDAAGTRMYVNADDMLDPSMLSPGEGQIVGTLAKVDPRDGAYKYAGPESPYPIRETWMVTALPLLRNARKV</sequence>
<proteinExistence type="predicted"/>
<comment type="caution">
    <text evidence="1">The sequence shown here is derived from an EMBL/GenBank/DDBJ whole genome shotgun (WGS) entry which is preliminary data.</text>
</comment>
<dbReference type="AlphaFoldDB" id="A0A0F9UCF8"/>
<organism evidence="1">
    <name type="scientific">marine sediment metagenome</name>
    <dbReference type="NCBI Taxonomy" id="412755"/>
    <lineage>
        <taxon>unclassified sequences</taxon>
        <taxon>metagenomes</taxon>
        <taxon>ecological metagenomes</taxon>
    </lineage>
</organism>
<reference evidence="1" key="1">
    <citation type="journal article" date="2015" name="Nature">
        <title>Complex archaea that bridge the gap between prokaryotes and eukaryotes.</title>
        <authorList>
            <person name="Spang A."/>
            <person name="Saw J.H."/>
            <person name="Jorgensen S.L."/>
            <person name="Zaremba-Niedzwiedzka K."/>
            <person name="Martijn J."/>
            <person name="Lind A.E."/>
            <person name="van Eijk R."/>
            <person name="Schleper C."/>
            <person name="Guy L."/>
            <person name="Ettema T.J."/>
        </authorList>
    </citation>
    <scope>NUCLEOTIDE SEQUENCE</scope>
</reference>
<accession>A0A0F9UCF8</accession>
<protein>
    <submittedName>
        <fullName evidence="1">Uncharacterized protein</fullName>
    </submittedName>
</protein>
<gene>
    <name evidence="1" type="ORF">LCGC14_0624440</name>
</gene>
<evidence type="ECO:0000313" key="1">
    <source>
        <dbReference type="EMBL" id="KKN51283.1"/>
    </source>
</evidence>
<name>A0A0F9UCF8_9ZZZZ</name>
<dbReference type="EMBL" id="LAZR01001070">
    <property type="protein sequence ID" value="KKN51283.1"/>
    <property type="molecule type" value="Genomic_DNA"/>
</dbReference>